<dbReference type="GO" id="GO:0007018">
    <property type="term" value="P:microtubule-based movement"/>
    <property type="evidence" value="ECO:0007669"/>
    <property type="project" value="InterPro"/>
</dbReference>
<dbReference type="GO" id="GO:0030286">
    <property type="term" value="C:dynein complex"/>
    <property type="evidence" value="ECO:0007669"/>
    <property type="project" value="InterPro"/>
</dbReference>
<dbReference type="PANTHER" id="PTHR45703">
    <property type="entry name" value="DYNEIN HEAVY CHAIN"/>
    <property type="match status" value="1"/>
</dbReference>
<dbReference type="InterPro" id="IPR026983">
    <property type="entry name" value="DHC"/>
</dbReference>
<gene>
    <name evidence="1" type="ORF">NEMVEDRAFT_v1g46673</name>
</gene>
<evidence type="ECO:0000313" key="2">
    <source>
        <dbReference type="Proteomes" id="UP000001593"/>
    </source>
</evidence>
<dbReference type="Proteomes" id="UP000001593">
    <property type="component" value="Unassembled WGS sequence"/>
</dbReference>
<evidence type="ECO:0000313" key="1">
    <source>
        <dbReference type="EMBL" id="EDO29482.1"/>
    </source>
</evidence>
<dbReference type="KEGG" id="nve:5500077"/>
<keyword evidence="2" id="KW-1185">Reference proteome</keyword>
<proteinExistence type="predicted"/>
<dbReference type="AlphaFoldDB" id="A7T3I2"/>
<reference evidence="1 2" key="1">
    <citation type="journal article" date="2007" name="Science">
        <title>Sea anemone genome reveals ancestral eumetazoan gene repertoire and genomic organization.</title>
        <authorList>
            <person name="Putnam N.H."/>
            <person name="Srivastava M."/>
            <person name="Hellsten U."/>
            <person name="Dirks B."/>
            <person name="Chapman J."/>
            <person name="Salamov A."/>
            <person name="Terry A."/>
            <person name="Shapiro H."/>
            <person name="Lindquist E."/>
            <person name="Kapitonov V.V."/>
            <person name="Jurka J."/>
            <person name="Genikhovich G."/>
            <person name="Grigoriev I.V."/>
            <person name="Lucas S.M."/>
            <person name="Steele R.E."/>
            <person name="Finnerty J.R."/>
            <person name="Technau U."/>
            <person name="Martindale M.Q."/>
            <person name="Rokhsar D.S."/>
        </authorList>
    </citation>
    <scope>NUCLEOTIDE SEQUENCE [LARGE SCALE GENOMIC DNA]</scope>
    <source>
        <strain evidence="2">CH2 X CH6</strain>
    </source>
</reference>
<dbReference type="InterPro" id="IPR027417">
    <property type="entry name" value="P-loop_NTPase"/>
</dbReference>
<dbReference type="HOGENOM" id="CLU_138305_0_0_1"/>
<dbReference type="InParanoid" id="A7T3I2"/>
<dbReference type="eggNOG" id="KOG3595">
    <property type="taxonomic scope" value="Eukaryota"/>
</dbReference>
<dbReference type="STRING" id="45351.A7T3I2"/>
<organism evidence="1 2">
    <name type="scientific">Nematostella vectensis</name>
    <name type="common">Starlet sea anemone</name>
    <dbReference type="NCBI Taxonomy" id="45351"/>
    <lineage>
        <taxon>Eukaryota</taxon>
        <taxon>Metazoa</taxon>
        <taxon>Cnidaria</taxon>
        <taxon>Anthozoa</taxon>
        <taxon>Hexacorallia</taxon>
        <taxon>Actiniaria</taxon>
        <taxon>Edwardsiidae</taxon>
        <taxon>Nematostella</taxon>
    </lineage>
</organism>
<dbReference type="GO" id="GO:0051959">
    <property type="term" value="F:dynein light intermediate chain binding"/>
    <property type="evidence" value="ECO:0007669"/>
    <property type="project" value="InterPro"/>
</dbReference>
<feature type="non-terminal residue" evidence="1">
    <location>
        <position position="1"/>
    </location>
</feature>
<dbReference type="GO" id="GO:0045505">
    <property type="term" value="F:dynein intermediate chain binding"/>
    <property type="evidence" value="ECO:0007669"/>
    <property type="project" value="InterPro"/>
</dbReference>
<dbReference type="EMBL" id="DS470524">
    <property type="protein sequence ID" value="EDO29482.1"/>
    <property type="molecule type" value="Genomic_DNA"/>
</dbReference>
<protein>
    <submittedName>
        <fullName evidence="1">Uncharacterized protein</fullName>
    </submittedName>
</protein>
<dbReference type="Gene3D" id="3.40.50.300">
    <property type="entry name" value="P-loop containing nucleotide triphosphate hydrolases"/>
    <property type="match status" value="1"/>
</dbReference>
<name>A7T3I2_NEMVE</name>
<dbReference type="PhylomeDB" id="A7T3I2"/>
<accession>A7T3I2</accession>
<dbReference type="PANTHER" id="PTHR45703:SF8">
    <property type="entry name" value="DYNEINS HEAVY CHAIN"/>
    <property type="match status" value="1"/>
</dbReference>
<sequence length="111" mass="12543">MFGRINTSGDFEDGIFTAYWRKANKEHSVHQMTTWICLDAPLHHGWAEMLSSVLDNGGYLSLLNSERMYLSEDVKLLFETDDLANASPATVSRSAIVYMDESVLGWRPLAE</sequence>